<protein>
    <submittedName>
        <fullName evidence="1">Uncharacterized protein</fullName>
    </submittedName>
</protein>
<dbReference type="AlphaFoldDB" id="A0A1F4UR66"/>
<organism evidence="1 2">
    <name type="scientific">candidate division WWE3 bacterium RIFCSPHIGHO2_01_FULL_42_13</name>
    <dbReference type="NCBI Taxonomy" id="1802617"/>
    <lineage>
        <taxon>Bacteria</taxon>
        <taxon>Katanobacteria</taxon>
    </lineage>
</organism>
<dbReference type="STRING" id="1802617.A2886_03465"/>
<gene>
    <name evidence="1" type="ORF">A2886_03465</name>
</gene>
<evidence type="ECO:0000313" key="1">
    <source>
        <dbReference type="EMBL" id="OGC47455.1"/>
    </source>
</evidence>
<proteinExistence type="predicted"/>
<dbReference type="Proteomes" id="UP000176608">
    <property type="component" value="Unassembled WGS sequence"/>
</dbReference>
<evidence type="ECO:0000313" key="2">
    <source>
        <dbReference type="Proteomes" id="UP000176608"/>
    </source>
</evidence>
<reference evidence="1 2" key="1">
    <citation type="journal article" date="2016" name="Nat. Commun.">
        <title>Thousands of microbial genomes shed light on interconnected biogeochemical processes in an aquifer system.</title>
        <authorList>
            <person name="Anantharaman K."/>
            <person name="Brown C.T."/>
            <person name="Hug L.A."/>
            <person name="Sharon I."/>
            <person name="Castelle C.J."/>
            <person name="Probst A.J."/>
            <person name="Thomas B.C."/>
            <person name="Singh A."/>
            <person name="Wilkins M.J."/>
            <person name="Karaoz U."/>
            <person name="Brodie E.L."/>
            <person name="Williams K.H."/>
            <person name="Hubbard S.S."/>
            <person name="Banfield J.F."/>
        </authorList>
    </citation>
    <scope>NUCLEOTIDE SEQUENCE [LARGE SCALE GENOMIC DNA]</scope>
</reference>
<sequence length="166" mass="19716">MLLLLTLRAMHAKTFKVVFLLTLIYFLTIFLPPAFAKETYFEFIPASSVLSLENEVEILFKYELINLKENSFRVRPASNVKYTQIWNDESEKWVSESALWSDFPVLSKAMKLKFLSGEFSYAEVYFQVQNTKTALIYETPRHKIWSRGWFSDYVRRLNENIMKLEK</sequence>
<name>A0A1F4UR66_UNCKA</name>
<dbReference type="EMBL" id="MEVA01000009">
    <property type="protein sequence ID" value="OGC47455.1"/>
    <property type="molecule type" value="Genomic_DNA"/>
</dbReference>
<accession>A0A1F4UR66</accession>
<comment type="caution">
    <text evidence="1">The sequence shown here is derived from an EMBL/GenBank/DDBJ whole genome shotgun (WGS) entry which is preliminary data.</text>
</comment>